<comment type="pathway">
    <text evidence="7">Amino-acid biosynthesis.</text>
</comment>
<evidence type="ECO:0000259" key="9">
    <source>
        <dbReference type="Pfam" id="PF14691"/>
    </source>
</evidence>
<evidence type="ECO:0000313" key="10">
    <source>
        <dbReference type="EMBL" id="QDP96960.1"/>
    </source>
</evidence>
<evidence type="ECO:0000256" key="2">
    <source>
        <dbReference type="ARBA" id="ARBA00022723"/>
    </source>
</evidence>
<keyword evidence="1" id="KW-0028">Amino-acid biosynthesis</keyword>
<dbReference type="GO" id="GO:0051536">
    <property type="term" value="F:iron-sulfur cluster binding"/>
    <property type="evidence" value="ECO:0007669"/>
    <property type="project" value="UniProtKB-KW"/>
</dbReference>
<dbReference type="PRINTS" id="PR00419">
    <property type="entry name" value="ADXRDTASE"/>
</dbReference>
<dbReference type="InterPro" id="IPR028261">
    <property type="entry name" value="DPD_II"/>
</dbReference>
<dbReference type="Gene3D" id="1.10.1060.10">
    <property type="entry name" value="Alpha-helical ferredoxin"/>
    <property type="match status" value="1"/>
</dbReference>
<accession>A0A516Q0L2</accession>
<dbReference type="SUPFAM" id="SSF46548">
    <property type="entry name" value="alpha-helical ferredoxin"/>
    <property type="match status" value="1"/>
</dbReference>
<dbReference type="InterPro" id="IPR023753">
    <property type="entry name" value="FAD/NAD-binding_dom"/>
</dbReference>
<dbReference type="KEGG" id="mik:FOE78_14460"/>
<dbReference type="NCBIfam" id="TIGR01317">
    <property type="entry name" value="GOGAT_sm_gam"/>
    <property type="match status" value="1"/>
</dbReference>
<dbReference type="InterPro" id="IPR006005">
    <property type="entry name" value="Glut_synth_ssu1"/>
</dbReference>
<dbReference type="Pfam" id="PF07992">
    <property type="entry name" value="Pyr_redox_2"/>
    <property type="match status" value="1"/>
</dbReference>
<dbReference type="Gene3D" id="3.50.50.60">
    <property type="entry name" value="FAD/NAD(P)-binding domain"/>
    <property type="match status" value="2"/>
</dbReference>
<dbReference type="OrthoDB" id="9803192at2"/>
<dbReference type="GO" id="GO:0046872">
    <property type="term" value="F:metal ion binding"/>
    <property type="evidence" value="ECO:0007669"/>
    <property type="project" value="UniProtKB-KW"/>
</dbReference>
<dbReference type="EMBL" id="CP041692">
    <property type="protein sequence ID" value="QDP96960.1"/>
    <property type="molecule type" value="Genomic_DNA"/>
</dbReference>
<keyword evidence="11" id="KW-1185">Reference proteome</keyword>
<dbReference type="InterPro" id="IPR051394">
    <property type="entry name" value="Glutamate_Synthase"/>
</dbReference>
<name>A0A516Q0L2_9ACTN</name>
<evidence type="ECO:0000256" key="6">
    <source>
        <dbReference type="ARBA" id="ARBA00023164"/>
    </source>
</evidence>
<dbReference type="AlphaFoldDB" id="A0A516Q0L2"/>
<feature type="domain" description="Dihydroprymidine dehydrogenase" evidence="9">
    <location>
        <begin position="43"/>
        <end position="132"/>
    </location>
</feature>
<dbReference type="Proteomes" id="UP000319263">
    <property type="component" value="Chromosome"/>
</dbReference>
<dbReference type="GO" id="GO:0006537">
    <property type="term" value="P:glutamate biosynthetic process"/>
    <property type="evidence" value="ECO:0007669"/>
    <property type="project" value="UniProtKB-KW"/>
</dbReference>
<keyword evidence="2" id="KW-0479">Metal-binding</keyword>
<dbReference type="PANTHER" id="PTHR43100:SF1">
    <property type="entry name" value="GLUTAMATE SYNTHASE [NADPH] SMALL CHAIN"/>
    <property type="match status" value="1"/>
</dbReference>
<dbReference type="GO" id="GO:0016639">
    <property type="term" value="F:oxidoreductase activity, acting on the CH-NH2 group of donors, NAD or NADP as acceptor"/>
    <property type="evidence" value="ECO:0007669"/>
    <property type="project" value="InterPro"/>
</dbReference>
<dbReference type="RefSeq" id="WP_143986921.1">
    <property type="nucleotide sequence ID" value="NZ_CP041692.1"/>
</dbReference>
<evidence type="ECO:0000256" key="3">
    <source>
        <dbReference type="ARBA" id="ARBA00023002"/>
    </source>
</evidence>
<keyword evidence="6" id="KW-0314">Glutamate biosynthesis</keyword>
<protein>
    <submittedName>
        <fullName evidence="10">Glutamate synthase subunit beta</fullName>
    </submittedName>
</protein>
<gene>
    <name evidence="10" type="ORF">FOE78_14460</name>
</gene>
<dbReference type="FunFam" id="3.50.50.60:FF:000124">
    <property type="entry name" value="Glutamate synthase small subunit"/>
    <property type="match status" value="1"/>
</dbReference>
<dbReference type="SUPFAM" id="SSF51971">
    <property type="entry name" value="Nucleotide-binding domain"/>
    <property type="match status" value="2"/>
</dbReference>
<feature type="domain" description="FAD/NAD(P)-binding" evidence="8">
    <location>
        <begin position="149"/>
        <end position="457"/>
    </location>
</feature>
<keyword evidence="5" id="KW-0411">Iron-sulfur</keyword>
<proteinExistence type="predicted"/>
<evidence type="ECO:0000256" key="4">
    <source>
        <dbReference type="ARBA" id="ARBA00023004"/>
    </source>
</evidence>
<dbReference type="InterPro" id="IPR009051">
    <property type="entry name" value="Helical_ferredxn"/>
</dbReference>
<keyword evidence="4" id="KW-0408">Iron</keyword>
<evidence type="ECO:0000313" key="11">
    <source>
        <dbReference type="Proteomes" id="UP000319263"/>
    </source>
</evidence>
<dbReference type="PANTHER" id="PTHR43100">
    <property type="entry name" value="GLUTAMATE SYNTHASE [NADPH] SMALL CHAIN"/>
    <property type="match status" value="1"/>
</dbReference>
<dbReference type="InterPro" id="IPR036188">
    <property type="entry name" value="FAD/NAD-bd_sf"/>
</dbReference>
<sequence length="487" mass="52532">MADPRGFMKYDRKSATRRPVNERIHDWKEVYPGTPGRALLPIISEQAGRCMDCGIPFCHTGCPLGNLIPEWNDLVWRGDWEVALERLHATNNFPEFTGRLCPAPCEDACVVAIADEAVTIKNVEVAIIDKGWDDHRVKPQLTEWHTGSTVAVIGSGPAGLAAAQQLTRAGHTVAVLERDDKPGGLLRYGIPEYKMEKSVLDRRLDQMKDEGTHFKCNVEVGKDITGAALRARFDAVIVATGATVPRELEVPGRQFHGVHHAMEYLTQANRVAVGETVRDQICAAGKNVIIIGGGDTGNDCLGTATRQGAKTIMQLEHNVEPPVARAPHEPWPTFPRILRVSPANEEGGERVFKSSTIEVLGDEDGNVTGIKIIEVIRENGVNTAVEGSEQILPADLVLLAMGYTGPEADLLEQLGVPTNARTHAVRNADYSTDAEGVFVCGDAGRGQSLIVWAIAEGRAAAASVDKYLSGSSKLPHPVAATAQPIGH</sequence>
<evidence type="ECO:0000256" key="7">
    <source>
        <dbReference type="ARBA" id="ARBA00029440"/>
    </source>
</evidence>
<keyword evidence="3" id="KW-0560">Oxidoreductase</keyword>
<reference evidence="10 11" key="1">
    <citation type="submission" date="2019-07" db="EMBL/GenBank/DDBJ databases">
        <title>Microlunatus dokdonensis sp. nov. isolated from the rhizospheric soil of the wild plant Elymus tsukushiensis.</title>
        <authorList>
            <person name="Ghim S.-Y."/>
            <person name="Hwang Y.-J."/>
            <person name="Son J.-S."/>
            <person name="Shin J.-H."/>
        </authorList>
    </citation>
    <scope>NUCLEOTIDE SEQUENCE [LARGE SCALE GENOMIC DNA]</scope>
    <source>
        <strain evidence="10 11">KUDC0627</strain>
    </source>
</reference>
<organism evidence="10 11">
    <name type="scientific">Microlunatus elymi</name>
    <dbReference type="NCBI Taxonomy" id="2596828"/>
    <lineage>
        <taxon>Bacteria</taxon>
        <taxon>Bacillati</taxon>
        <taxon>Actinomycetota</taxon>
        <taxon>Actinomycetes</taxon>
        <taxon>Propionibacteriales</taxon>
        <taxon>Propionibacteriaceae</taxon>
        <taxon>Microlunatus</taxon>
    </lineage>
</organism>
<evidence type="ECO:0000256" key="5">
    <source>
        <dbReference type="ARBA" id="ARBA00023014"/>
    </source>
</evidence>
<evidence type="ECO:0000259" key="8">
    <source>
        <dbReference type="Pfam" id="PF07992"/>
    </source>
</evidence>
<evidence type="ECO:0000256" key="1">
    <source>
        <dbReference type="ARBA" id="ARBA00022605"/>
    </source>
</evidence>
<dbReference type="Pfam" id="PF14691">
    <property type="entry name" value="Fer4_20"/>
    <property type="match status" value="1"/>
</dbReference>